<dbReference type="GO" id="GO:0000724">
    <property type="term" value="P:double-strand break repair via homologous recombination"/>
    <property type="evidence" value="ECO:0007669"/>
    <property type="project" value="TreeGrafter"/>
</dbReference>
<evidence type="ECO:0000313" key="7">
    <source>
        <dbReference type="EMBL" id="KAF9500117.1"/>
    </source>
</evidence>
<reference evidence="7" key="1">
    <citation type="submission" date="2020-11" db="EMBL/GenBank/DDBJ databases">
        <authorList>
            <consortium name="DOE Joint Genome Institute"/>
            <person name="Ahrendt S."/>
            <person name="Riley R."/>
            <person name="Andreopoulos W."/>
            <person name="Labutti K."/>
            <person name="Pangilinan J."/>
            <person name="Ruiz-Duenas F.J."/>
            <person name="Barrasa J.M."/>
            <person name="Sanchez-Garcia M."/>
            <person name="Camarero S."/>
            <person name="Miyauchi S."/>
            <person name="Serrano A."/>
            <person name="Linde D."/>
            <person name="Babiker R."/>
            <person name="Drula E."/>
            <person name="Ayuso-Fernandez I."/>
            <person name="Pacheco R."/>
            <person name="Padilla G."/>
            <person name="Ferreira P."/>
            <person name="Barriuso J."/>
            <person name="Kellner H."/>
            <person name="Castanera R."/>
            <person name="Alfaro M."/>
            <person name="Ramirez L."/>
            <person name="Pisabarro A.G."/>
            <person name="Kuo A."/>
            <person name="Tritt A."/>
            <person name="Lipzen A."/>
            <person name="He G."/>
            <person name="Yan M."/>
            <person name="Ng V."/>
            <person name="Cullen D."/>
            <person name="Martin F."/>
            <person name="Rosso M.-N."/>
            <person name="Henrissat B."/>
            <person name="Hibbett D."/>
            <person name="Martinez A.T."/>
            <person name="Grigoriev I.V."/>
        </authorList>
    </citation>
    <scope>NUCLEOTIDE SEQUENCE</scope>
    <source>
        <strain evidence="7">ATCC 90797</strain>
    </source>
</reference>
<organism evidence="7 8">
    <name type="scientific">Pleurotus eryngii</name>
    <name type="common">Boletus of the steppes</name>
    <dbReference type="NCBI Taxonomy" id="5323"/>
    <lineage>
        <taxon>Eukaryota</taxon>
        <taxon>Fungi</taxon>
        <taxon>Dikarya</taxon>
        <taxon>Basidiomycota</taxon>
        <taxon>Agaricomycotina</taxon>
        <taxon>Agaricomycetes</taxon>
        <taxon>Agaricomycetidae</taxon>
        <taxon>Agaricales</taxon>
        <taxon>Pleurotineae</taxon>
        <taxon>Pleurotaceae</taxon>
        <taxon>Pleurotus</taxon>
    </lineage>
</organism>
<evidence type="ECO:0000259" key="6">
    <source>
        <dbReference type="PROSITE" id="PS51192"/>
    </source>
</evidence>
<evidence type="ECO:0000256" key="4">
    <source>
        <dbReference type="ARBA" id="ARBA00034617"/>
    </source>
</evidence>
<keyword evidence="2" id="KW-0238">DNA-binding</keyword>
<evidence type="ECO:0000256" key="2">
    <source>
        <dbReference type="ARBA" id="ARBA00023125"/>
    </source>
</evidence>
<dbReference type="GO" id="GO:0043138">
    <property type="term" value="F:3'-5' DNA helicase activity"/>
    <property type="evidence" value="ECO:0007669"/>
    <property type="project" value="UniProtKB-EC"/>
</dbReference>
<sequence>MAVEFYWSSDVGHLLCCDILKTTKLGYDPHTYQIEGACKALNGVDVFAITPTGSGKTGFYIIYILIILAITGNPDLVPPDVAARFPSNPCLILICPTITLQVKMADQMSAAGLRNLAINSYSQEEASRLRNEELWLTARKFPNVIIAGPEQLWAKEFEKALADGQFYDRISGLGFDEVHLLNSWGSSFRKDFQQMGFLKARMREDHNPWILTTAMCQAGQPFQNICDLLGLRTGHFHLIHRSNHRPEIQILLCELSSGLNGNNFPELDRILSSGRSVLVFAKTIALSFRLYGHLFREAPPGNCDKRLRMYNLLNWESFNNETWELLRQILELGSLPCIAIGTDTLSVGIDIPHCQDIGRAGRHPQHVQDPHGIIYITRTMSRSLTSSDEDSSVFGRFVSAPCKVAILDEVYNNPVSDPPCFCTRCCADSPTTAVLPCKCSGCLPEPRPPIPPTNDKQQSSIPVKHWLTNAMCEYATNDLLAFRLEIWRCADPHTEWLLPPQVFLPDLVITTILNNYHSLQANDGLLRLTNMLQPYRYLIPHCASLYACVQSLQSAFESITIAQQAERVKNAKRKADEQPTSNEPL</sequence>
<name>A0A9P6A6W6_PLEER</name>
<evidence type="ECO:0000256" key="3">
    <source>
        <dbReference type="ARBA" id="ARBA00023235"/>
    </source>
</evidence>
<evidence type="ECO:0000256" key="1">
    <source>
        <dbReference type="ARBA" id="ARBA00005446"/>
    </source>
</evidence>
<gene>
    <name evidence="7" type="ORF">BDN71DRAFT_1502578</name>
</gene>
<dbReference type="Pfam" id="PF00270">
    <property type="entry name" value="DEAD"/>
    <property type="match status" value="1"/>
</dbReference>
<accession>A0A9P6A6W6</accession>
<evidence type="ECO:0000313" key="8">
    <source>
        <dbReference type="Proteomes" id="UP000807025"/>
    </source>
</evidence>
<dbReference type="InterPro" id="IPR027417">
    <property type="entry name" value="P-loop_NTPase"/>
</dbReference>
<protein>
    <recommendedName>
        <fullName evidence="5">DNA 3'-5' helicase</fullName>
        <ecNumber evidence="5">5.6.2.4</ecNumber>
    </recommendedName>
</protein>
<feature type="domain" description="Helicase ATP-binding" evidence="6">
    <location>
        <begin position="37"/>
        <end position="214"/>
    </location>
</feature>
<dbReference type="SMART" id="SM00487">
    <property type="entry name" value="DEXDc"/>
    <property type="match status" value="1"/>
</dbReference>
<comment type="similarity">
    <text evidence="1">Belongs to the helicase family. RecQ subfamily.</text>
</comment>
<dbReference type="EC" id="5.6.2.4" evidence="5"/>
<dbReference type="EMBL" id="MU154529">
    <property type="protein sequence ID" value="KAF9500117.1"/>
    <property type="molecule type" value="Genomic_DNA"/>
</dbReference>
<dbReference type="Proteomes" id="UP000807025">
    <property type="component" value="Unassembled WGS sequence"/>
</dbReference>
<dbReference type="PANTHER" id="PTHR13710:SF105">
    <property type="entry name" value="ATP-DEPENDENT DNA HELICASE Q1"/>
    <property type="match status" value="1"/>
</dbReference>
<dbReference type="AlphaFoldDB" id="A0A9P6A6W6"/>
<dbReference type="PROSITE" id="PS51192">
    <property type="entry name" value="HELICASE_ATP_BIND_1"/>
    <property type="match status" value="1"/>
</dbReference>
<dbReference type="Gene3D" id="3.40.50.300">
    <property type="entry name" value="P-loop containing nucleotide triphosphate hydrolases"/>
    <property type="match status" value="1"/>
</dbReference>
<dbReference type="SUPFAM" id="SSF52540">
    <property type="entry name" value="P-loop containing nucleoside triphosphate hydrolases"/>
    <property type="match status" value="1"/>
</dbReference>
<dbReference type="InterPro" id="IPR011545">
    <property type="entry name" value="DEAD/DEAH_box_helicase_dom"/>
</dbReference>
<dbReference type="InterPro" id="IPR014001">
    <property type="entry name" value="Helicase_ATP-bd"/>
</dbReference>
<evidence type="ECO:0000256" key="5">
    <source>
        <dbReference type="ARBA" id="ARBA00034808"/>
    </source>
</evidence>
<keyword evidence="3" id="KW-0413">Isomerase</keyword>
<proteinExistence type="inferred from homology"/>
<dbReference type="PANTHER" id="PTHR13710">
    <property type="entry name" value="DNA HELICASE RECQ FAMILY MEMBER"/>
    <property type="match status" value="1"/>
</dbReference>
<dbReference type="GO" id="GO:0009378">
    <property type="term" value="F:four-way junction helicase activity"/>
    <property type="evidence" value="ECO:0007669"/>
    <property type="project" value="TreeGrafter"/>
</dbReference>
<dbReference type="GO" id="GO:0003677">
    <property type="term" value="F:DNA binding"/>
    <property type="evidence" value="ECO:0007669"/>
    <property type="project" value="UniProtKB-KW"/>
</dbReference>
<dbReference type="GO" id="GO:0005524">
    <property type="term" value="F:ATP binding"/>
    <property type="evidence" value="ECO:0007669"/>
    <property type="project" value="InterPro"/>
</dbReference>
<dbReference type="GO" id="GO:0005694">
    <property type="term" value="C:chromosome"/>
    <property type="evidence" value="ECO:0007669"/>
    <property type="project" value="TreeGrafter"/>
</dbReference>
<dbReference type="GO" id="GO:0005737">
    <property type="term" value="C:cytoplasm"/>
    <property type="evidence" value="ECO:0007669"/>
    <property type="project" value="TreeGrafter"/>
</dbReference>
<comment type="catalytic activity">
    <reaction evidence="4">
        <text>Couples ATP hydrolysis with the unwinding of duplex DNA by translocating in the 3'-5' direction.</text>
        <dbReference type="EC" id="5.6.2.4"/>
    </reaction>
</comment>
<dbReference type="OrthoDB" id="3269685at2759"/>
<comment type="caution">
    <text evidence="7">The sequence shown here is derived from an EMBL/GenBank/DDBJ whole genome shotgun (WGS) entry which is preliminary data.</text>
</comment>
<keyword evidence="8" id="KW-1185">Reference proteome</keyword>